<keyword evidence="3" id="KW-1185">Reference proteome</keyword>
<comment type="caution">
    <text evidence="2">The sequence shown here is derived from an EMBL/GenBank/DDBJ whole genome shotgun (WGS) entry which is preliminary data.</text>
</comment>
<proteinExistence type="predicted"/>
<dbReference type="PANTHER" id="PTHR33937:SF1">
    <property type="entry name" value="IRON-MOLIBDENUM COFACTOR PROCESSING PROTEIN"/>
    <property type="match status" value="1"/>
</dbReference>
<dbReference type="Pfam" id="PF02579">
    <property type="entry name" value="Nitro_FeMo-Co"/>
    <property type="match status" value="1"/>
</dbReference>
<protein>
    <submittedName>
        <fullName evidence="2">Dinitrogenase iron-molybdenum cofactor biosynthesis protein</fullName>
    </submittedName>
</protein>
<dbReference type="InterPro" id="IPR034165">
    <property type="entry name" value="NifB_C"/>
</dbReference>
<dbReference type="InterPro" id="IPR003731">
    <property type="entry name" value="Di-Nase_FeMo-co_biosynth"/>
</dbReference>
<dbReference type="CDD" id="cd00852">
    <property type="entry name" value="NifB"/>
    <property type="match status" value="1"/>
</dbReference>
<dbReference type="InterPro" id="IPR051840">
    <property type="entry name" value="NifX/NifY_domain"/>
</dbReference>
<dbReference type="SUPFAM" id="SSF53146">
    <property type="entry name" value="Nitrogenase accessory factor-like"/>
    <property type="match status" value="1"/>
</dbReference>
<dbReference type="PANTHER" id="PTHR33937">
    <property type="entry name" value="IRON-MOLYBDENUM PROTEIN-RELATED-RELATED"/>
    <property type="match status" value="1"/>
</dbReference>
<evidence type="ECO:0000313" key="3">
    <source>
        <dbReference type="Proteomes" id="UP000420562"/>
    </source>
</evidence>
<feature type="domain" description="Dinitrogenase iron-molybdenum cofactor biosynthesis" evidence="1">
    <location>
        <begin position="9"/>
        <end position="105"/>
    </location>
</feature>
<dbReference type="Proteomes" id="UP000420562">
    <property type="component" value="Unassembled WGS sequence"/>
</dbReference>
<gene>
    <name evidence="2" type="ORF">F6V25_01145</name>
</gene>
<dbReference type="AlphaFoldDB" id="A0A7J4ZUM9"/>
<organism evidence="2 3">
    <name type="scientific">Oryzomonas japonica</name>
    <dbReference type="NCBI Taxonomy" id="2603858"/>
    <lineage>
        <taxon>Bacteria</taxon>
        <taxon>Pseudomonadati</taxon>
        <taxon>Thermodesulfobacteriota</taxon>
        <taxon>Desulfuromonadia</taxon>
        <taxon>Geobacterales</taxon>
        <taxon>Geobacteraceae</taxon>
        <taxon>Oryzomonas</taxon>
    </lineage>
</organism>
<dbReference type="EMBL" id="VZQZ01000001">
    <property type="protein sequence ID" value="KAB0667336.1"/>
    <property type="molecule type" value="Genomic_DNA"/>
</dbReference>
<evidence type="ECO:0000259" key="1">
    <source>
        <dbReference type="Pfam" id="PF02579"/>
    </source>
</evidence>
<sequence length="109" mass="11972">MLIAVASKDGKEINQHFGHAERFLIYDVEQDEAKLVDEKRVERYCSFDPENPLRGHALRGIAEALTGCRAVVTAQMGEHPQGELEKLGITAFAVSGPIKATLVELAKIL</sequence>
<evidence type="ECO:0000313" key="2">
    <source>
        <dbReference type="EMBL" id="KAB0667336.1"/>
    </source>
</evidence>
<accession>A0A7J4ZUM9</accession>
<dbReference type="InterPro" id="IPR036105">
    <property type="entry name" value="DiNase_FeMo-co_biosyn_sf"/>
</dbReference>
<dbReference type="RefSeq" id="WP_151126428.1">
    <property type="nucleotide sequence ID" value="NZ_VZQZ01000001.1"/>
</dbReference>
<dbReference type="Gene3D" id="3.30.420.130">
    <property type="entry name" value="Dinitrogenase iron-molybdenum cofactor biosynthesis domain"/>
    <property type="match status" value="1"/>
</dbReference>
<name>A0A7J4ZUM9_9BACT</name>
<reference evidence="2 3" key="1">
    <citation type="submission" date="2019-09" db="EMBL/GenBank/DDBJ databases">
        <title>Geobacter sp. Red96, a novel strain isolated from paddy soil.</title>
        <authorList>
            <person name="Xu Z."/>
            <person name="Masuda Y."/>
            <person name="Itoh H."/>
            <person name="Senoo K."/>
        </authorList>
    </citation>
    <scope>NUCLEOTIDE SEQUENCE [LARGE SCALE GENOMIC DNA]</scope>
    <source>
        <strain evidence="2 3">Red96</strain>
    </source>
</reference>